<reference evidence="3" key="2">
    <citation type="submission" date="2025-08" db="UniProtKB">
        <authorList>
            <consortium name="RefSeq"/>
        </authorList>
    </citation>
    <scope>IDENTIFICATION</scope>
    <source>
        <strain evidence="3">S238N-H82</strain>
        <tissue evidence="3">Testes</tissue>
    </source>
</reference>
<feature type="region of interest" description="Disordered" evidence="1">
    <location>
        <begin position="332"/>
        <end position="764"/>
    </location>
</feature>
<protein>
    <submittedName>
        <fullName evidence="3">Mucin-4-like</fullName>
    </submittedName>
</protein>
<gene>
    <name evidence="3" type="primary">LOC118412490</name>
</gene>
<dbReference type="Proteomes" id="UP000001554">
    <property type="component" value="Chromosome 3"/>
</dbReference>
<dbReference type="AlphaFoldDB" id="A0A9J7MLD4"/>
<feature type="compositionally biased region" description="Polar residues" evidence="1">
    <location>
        <begin position="136"/>
        <end position="155"/>
    </location>
</feature>
<proteinExistence type="predicted"/>
<feature type="compositionally biased region" description="Polar residues" evidence="1">
    <location>
        <begin position="600"/>
        <end position="612"/>
    </location>
</feature>
<feature type="compositionally biased region" description="Low complexity" evidence="1">
    <location>
        <begin position="693"/>
        <end position="714"/>
    </location>
</feature>
<evidence type="ECO:0000313" key="2">
    <source>
        <dbReference type="Proteomes" id="UP000001554"/>
    </source>
</evidence>
<dbReference type="RefSeq" id="XP_035671271.1">
    <property type="nucleotide sequence ID" value="XM_035815378.1"/>
</dbReference>
<feature type="compositionally biased region" description="Polar residues" evidence="1">
    <location>
        <begin position="543"/>
        <end position="574"/>
    </location>
</feature>
<sequence>MSDKRNKQDAKRRDKERCRSATTKEGLRKLQELVSQTEDVVNRLADLDVDLVTKATVIASVVRQRGKNGGKSVSPSSKSSLSSEETLQEPSKLNFNSLSDNVGALQDREVSSKVKGNKSYVSLLAVDLENDREDSTSPQKINGNTDTDDSQSQPERQVEENVSAVVNQSKTHFADGNSWEVSQPEIKYLENRSSNSGISSKNGGSDTKVMSPIITTGPSDKDTDESVPDASVSQQCDVTPDTDKQSLDTAGVQSTIPELVRQSSSNSLPLTPSPSSLAYDHMNEDDISVKQPASIQIEGQQDLGDQEDLSHNAEQESVQVCSAIEKAEGIIEERECQEATNSQIVSPPEVDGGSPVPDVLSNQRPPQSQPPVWTHTVNTNQLALQETSTNEQSVSTDPPSIKEERTEEISTNQQPSQEAPPNEKSVSTNAPKTNHQQLPTASPNQHKASKPQTHQQSKSTKAPSTNQKPAPKSPTNEKSAPADSFAANQKPSSSSLTKKKSPSINSLTPMHDGPSKPSTKKQPSTTTALPKIQYPALKKQTQKTRTSTEAQPTNKQSLPKINIRKQSLCSDTLVSNTQPPQNNTSNNVSQSTTSQDVDLPSQSEHVLTNKVTGSPRSPRSSFPIITSEQVSSTMQSNPPSTSISQESPSTKPSNQRLISPTPSNQQRSATPVMTNQQSPSTNTKIQLLSVDQSPSRPSTGSSSITSSNSIPGPSMVKEGSPNGTRQKGGGPESSPVTQRHTSKAKNDVRKKLQGKLRQRRGQRV</sequence>
<dbReference type="OrthoDB" id="10031853at2759"/>
<feature type="region of interest" description="Disordered" evidence="1">
    <location>
        <begin position="129"/>
        <end position="178"/>
    </location>
</feature>
<keyword evidence="2" id="KW-1185">Reference proteome</keyword>
<feature type="compositionally biased region" description="Polar residues" evidence="1">
    <location>
        <begin position="375"/>
        <end position="398"/>
    </location>
</feature>
<dbReference type="OMA" id="QTHQQSK"/>
<feature type="compositionally biased region" description="Low complexity" evidence="1">
    <location>
        <begin position="515"/>
        <end position="527"/>
    </location>
</feature>
<feature type="compositionally biased region" description="Polar residues" evidence="1">
    <location>
        <begin position="409"/>
        <end position="478"/>
    </location>
</feature>
<feature type="compositionally biased region" description="Polar residues" evidence="1">
    <location>
        <begin position="623"/>
        <end position="692"/>
    </location>
</feature>
<feature type="compositionally biased region" description="Basic and acidic residues" evidence="1">
    <location>
        <begin position="1"/>
        <end position="19"/>
    </location>
</feature>
<feature type="compositionally biased region" description="Low complexity" evidence="1">
    <location>
        <begin position="263"/>
        <end position="277"/>
    </location>
</feature>
<reference evidence="2" key="1">
    <citation type="journal article" date="2020" name="Nat. Ecol. Evol.">
        <title>Deeply conserved synteny resolves early events in vertebrate evolution.</title>
        <authorList>
            <person name="Simakov O."/>
            <person name="Marletaz F."/>
            <person name="Yue J.X."/>
            <person name="O'Connell B."/>
            <person name="Jenkins J."/>
            <person name="Brandt A."/>
            <person name="Calef R."/>
            <person name="Tung C.H."/>
            <person name="Huang T.K."/>
            <person name="Schmutz J."/>
            <person name="Satoh N."/>
            <person name="Yu J.K."/>
            <person name="Putnam N.H."/>
            <person name="Green R.E."/>
            <person name="Rokhsar D.S."/>
        </authorList>
    </citation>
    <scope>NUCLEOTIDE SEQUENCE [LARGE SCALE GENOMIC DNA]</scope>
    <source>
        <strain evidence="2">S238N-H82</strain>
    </source>
</reference>
<name>A0A9J7MLD4_BRAFL</name>
<feature type="compositionally biased region" description="Low complexity" evidence="1">
    <location>
        <begin position="70"/>
        <end position="83"/>
    </location>
</feature>
<accession>A0A9J7MLD4</accession>
<dbReference type="KEGG" id="bfo:118412490"/>
<evidence type="ECO:0000256" key="1">
    <source>
        <dbReference type="SAM" id="MobiDB-lite"/>
    </source>
</evidence>
<feature type="region of interest" description="Disordered" evidence="1">
    <location>
        <begin position="1"/>
        <end position="24"/>
    </location>
</feature>
<feature type="region of interest" description="Disordered" evidence="1">
    <location>
        <begin position="65"/>
        <end position="97"/>
    </location>
</feature>
<feature type="compositionally biased region" description="Polar residues" evidence="1">
    <location>
        <begin position="247"/>
        <end position="256"/>
    </location>
</feature>
<dbReference type="GeneID" id="118412490"/>
<feature type="compositionally biased region" description="Basic residues" evidence="1">
    <location>
        <begin position="751"/>
        <end position="764"/>
    </location>
</feature>
<evidence type="ECO:0000313" key="3">
    <source>
        <dbReference type="RefSeq" id="XP_035671271.1"/>
    </source>
</evidence>
<feature type="compositionally biased region" description="Polar residues" evidence="1">
    <location>
        <begin position="84"/>
        <end position="97"/>
    </location>
</feature>
<feature type="compositionally biased region" description="Low complexity" evidence="1">
    <location>
        <begin position="191"/>
        <end position="205"/>
    </location>
</feature>
<organism evidence="2 3">
    <name type="scientific">Branchiostoma floridae</name>
    <name type="common">Florida lancelet</name>
    <name type="synonym">Amphioxus</name>
    <dbReference type="NCBI Taxonomy" id="7739"/>
    <lineage>
        <taxon>Eukaryota</taxon>
        <taxon>Metazoa</taxon>
        <taxon>Chordata</taxon>
        <taxon>Cephalochordata</taxon>
        <taxon>Leptocardii</taxon>
        <taxon>Amphioxiformes</taxon>
        <taxon>Branchiostomatidae</taxon>
        <taxon>Branchiostoma</taxon>
    </lineage>
</organism>
<feature type="region of interest" description="Disordered" evidence="1">
    <location>
        <begin position="190"/>
        <end position="317"/>
    </location>
</feature>
<feature type="compositionally biased region" description="Low complexity" evidence="1">
    <location>
        <begin position="575"/>
        <end position="595"/>
    </location>
</feature>